<gene>
    <name evidence="1" type="ORF">AOQ84DRAFT_422040</name>
</gene>
<name>A0A8E2JW55_9PEZI</name>
<dbReference type="PANTHER" id="PTHR38886:SF1">
    <property type="entry name" value="NACHT-NTPASE AND P-LOOP NTPASES N-TERMINAL DOMAIN-CONTAINING PROTEIN"/>
    <property type="match status" value="1"/>
</dbReference>
<keyword evidence="2" id="KW-1185">Reference proteome</keyword>
<dbReference type="EMBL" id="KV748965">
    <property type="protein sequence ID" value="OCL11885.1"/>
    <property type="molecule type" value="Genomic_DNA"/>
</dbReference>
<dbReference type="AlphaFoldDB" id="A0A8E2JW55"/>
<proteinExistence type="predicted"/>
<evidence type="ECO:0008006" key="3">
    <source>
        <dbReference type="Google" id="ProtNLM"/>
    </source>
</evidence>
<organism evidence="1 2">
    <name type="scientific">Glonium stellatum</name>
    <dbReference type="NCBI Taxonomy" id="574774"/>
    <lineage>
        <taxon>Eukaryota</taxon>
        <taxon>Fungi</taxon>
        <taxon>Dikarya</taxon>
        <taxon>Ascomycota</taxon>
        <taxon>Pezizomycotina</taxon>
        <taxon>Dothideomycetes</taxon>
        <taxon>Pleosporomycetidae</taxon>
        <taxon>Gloniales</taxon>
        <taxon>Gloniaceae</taxon>
        <taxon>Glonium</taxon>
    </lineage>
</organism>
<accession>A0A8E2JW55</accession>
<dbReference type="Proteomes" id="UP000250140">
    <property type="component" value="Unassembled WGS sequence"/>
</dbReference>
<reference evidence="1 2" key="1">
    <citation type="journal article" date="2016" name="Nat. Commun.">
        <title>Ectomycorrhizal ecology is imprinted in the genome of the dominant symbiotic fungus Cenococcum geophilum.</title>
        <authorList>
            <consortium name="DOE Joint Genome Institute"/>
            <person name="Peter M."/>
            <person name="Kohler A."/>
            <person name="Ohm R.A."/>
            <person name="Kuo A."/>
            <person name="Krutzmann J."/>
            <person name="Morin E."/>
            <person name="Arend M."/>
            <person name="Barry K.W."/>
            <person name="Binder M."/>
            <person name="Choi C."/>
            <person name="Clum A."/>
            <person name="Copeland A."/>
            <person name="Grisel N."/>
            <person name="Haridas S."/>
            <person name="Kipfer T."/>
            <person name="LaButti K."/>
            <person name="Lindquist E."/>
            <person name="Lipzen A."/>
            <person name="Maire R."/>
            <person name="Meier B."/>
            <person name="Mihaltcheva S."/>
            <person name="Molinier V."/>
            <person name="Murat C."/>
            <person name="Poggeler S."/>
            <person name="Quandt C.A."/>
            <person name="Sperisen C."/>
            <person name="Tritt A."/>
            <person name="Tisserant E."/>
            <person name="Crous P.W."/>
            <person name="Henrissat B."/>
            <person name="Nehls U."/>
            <person name="Egli S."/>
            <person name="Spatafora J.W."/>
            <person name="Grigoriev I.V."/>
            <person name="Martin F.M."/>
        </authorList>
    </citation>
    <scope>NUCLEOTIDE SEQUENCE [LARGE SCALE GENOMIC DNA]</scope>
    <source>
        <strain evidence="1 2">CBS 207.34</strain>
    </source>
</reference>
<dbReference type="OrthoDB" id="5404564at2759"/>
<dbReference type="PANTHER" id="PTHR38886">
    <property type="entry name" value="SESA DOMAIN-CONTAINING PROTEIN"/>
    <property type="match status" value="1"/>
</dbReference>
<evidence type="ECO:0000313" key="1">
    <source>
        <dbReference type="EMBL" id="OCL11885.1"/>
    </source>
</evidence>
<protein>
    <recommendedName>
        <fullName evidence="3">Fungal N-terminal domain-containing protein</fullName>
    </recommendedName>
</protein>
<evidence type="ECO:0000313" key="2">
    <source>
        <dbReference type="Proteomes" id="UP000250140"/>
    </source>
</evidence>
<sequence length="295" mass="33298">MAFSVSIGDAIMLSKIAMRLGQAFTSGRKSAQAEFLEVQNLLYALSKGLEMLARQIPNRSGADNEGAPERVPEDKETAELNCMIANCQETLYHLESVVAKYTVPDTQIVEAPKSKIRRWKDELFKNWKKIVWTTKGGDLGTLKLTLIAHIDGLNFAVSVLNRRQGNDVYEKVDLINTKLEEIYNWFAENLRDQKTSVTQCQIPISPDTADDKRIQNMTFAVYREHDDQHLLICPHAFFHDDWVEIQLLTGDSGIFKCCCKTLDSSTGEPVFPNGGPHSRGLNFSCDSRNTPFQHQ</sequence>